<dbReference type="EMBL" id="KV440993">
    <property type="protein sequence ID" value="OAD68874.1"/>
    <property type="molecule type" value="Genomic_DNA"/>
</dbReference>
<dbReference type="SUPFAM" id="SSF52047">
    <property type="entry name" value="RNI-like"/>
    <property type="match status" value="1"/>
</dbReference>
<accession>A0A162NEP8</accession>
<evidence type="ECO:0000313" key="3">
    <source>
        <dbReference type="Proteomes" id="UP000077315"/>
    </source>
</evidence>
<dbReference type="InterPro" id="IPR032675">
    <property type="entry name" value="LRR_dom_sf"/>
</dbReference>
<sequence length="246" mass="27832">MTFPLEILQTIVGFLQDDQDELARLCRVSRAFYCLAAPYLYSSPMFSTIHGFISFARHLTKDNARHVQYIELQSANNRWKKSIGPALQRVAALHPPVEVLDLERCKFTASDMIGVVRNLPQVRHVNMHFAYYVDDDMMRLIGQSWPNLTTLKISSTPITNDGLVALGQCKSLETLFIDRCLMINETGLLGLADKAKSLKRVVARACTDLVLQPHDEELMKKKIGLVLTDKDYAESGIDDMFDNIIL</sequence>
<dbReference type="OrthoDB" id="2563519at2759"/>
<dbReference type="SUPFAM" id="SSF81383">
    <property type="entry name" value="F-box domain"/>
    <property type="match status" value="1"/>
</dbReference>
<dbReference type="InterPro" id="IPR036047">
    <property type="entry name" value="F-box-like_dom_sf"/>
</dbReference>
<feature type="domain" description="F-box" evidence="1">
    <location>
        <begin position="4"/>
        <end position="44"/>
    </location>
</feature>
<dbReference type="RefSeq" id="XP_018286914.1">
    <property type="nucleotide sequence ID" value="XM_018432362.1"/>
</dbReference>
<dbReference type="InterPro" id="IPR001810">
    <property type="entry name" value="F-box_dom"/>
</dbReference>
<dbReference type="Pfam" id="PF12937">
    <property type="entry name" value="F-box-like"/>
    <property type="match status" value="1"/>
</dbReference>
<dbReference type="AlphaFoldDB" id="A0A162NEP8"/>
<dbReference type="STRING" id="763407.A0A162NEP8"/>
<dbReference type="Gene3D" id="3.80.10.10">
    <property type="entry name" value="Ribonuclease Inhibitor"/>
    <property type="match status" value="1"/>
</dbReference>
<organism evidence="2 3">
    <name type="scientific">Phycomyces blakesleeanus (strain ATCC 8743b / DSM 1359 / FGSC 10004 / NBRC 33097 / NRRL 1555)</name>
    <dbReference type="NCBI Taxonomy" id="763407"/>
    <lineage>
        <taxon>Eukaryota</taxon>
        <taxon>Fungi</taxon>
        <taxon>Fungi incertae sedis</taxon>
        <taxon>Mucoromycota</taxon>
        <taxon>Mucoromycotina</taxon>
        <taxon>Mucoromycetes</taxon>
        <taxon>Mucorales</taxon>
        <taxon>Phycomycetaceae</taxon>
        <taxon>Phycomyces</taxon>
    </lineage>
</organism>
<proteinExistence type="predicted"/>
<dbReference type="Proteomes" id="UP000077315">
    <property type="component" value="Unassembled WGS sequence"/>
</dbReference>
<protein>
    <recommendedName>
        <fullName evidence="1">F-box domain-containing protein</fullName>
    </recommendedName>
</protein>
<reference evidence="3" key="1">
    <citation type="submission" date="2015-06" db="EMBL/GenBank/DDBJ databases">
        <title>Expansion of signal transduction pathways in fungi by whole-genome duplication.</title>
        <authorList>
            <consortium name="DOE Joint Genome Institute"/>
            <person name="Corrochano L.M."/>
            <person name="Kuo A."/>
            <person name="Marcet-Houben M."/>
            <person name="Polaino S."/>
            <person name="Salamov A."/>
            <person name="Villalobos J.M."/>
            <person name="Alvarez M.I."/>
            <person name="Avalos J."/>
            <person name="Benito E.P."/>
            <person name="Benoit I."/>
            <person name="Burger G."/>
            <person name="Camino L.P."/>
            <person name="Canovas D."/>
            <person name="Cerda-Olmedo E."/>
            <person name="Cheng J.-F."/>
            <person name="Dominguez A."/>
            <person name="Elias M."/>
            <person name="Eslava A.P."/>
            <person name="Glaser F."/>
            <person name="Grimwood J."/>
            <person name="Gutierrez G."/>
            <person name="Heitman J."/>
            <person name="Henrissat B."/>
            <person name="Iturriaga E.A."/>
            <person name="Lang B.F."/>
            <person name="Lavin J.L."/>
            <person name="Lee S."/>
            <person name="Li W."/>
            <person name="Lindquist E."/>
            <person name="Lopez-Garcia S."/>
            <person name="Luque E.M."/>
            <person name="Marcos A.T."/>
            <person name="Martin J."/>
            <person name="McCluskey K."/>
            <person name="Medina H.R."/>
            <person name="Miralles-Duran A."/>
            <person name="Miyazaki A."/>
            <person name="Munoz-Torres E."/>
            <person name="Oguiza J.A."/>
            <person name="Ohm R."/>
            <person name="Olmedo M."/>
            <person name="Orejas M."/>
            <person name="Ortiz-Castellanos L."/>
            <person name="Pisabarro A.G."/>
            <person name="Rodriguez-Romero J."/>
            <person name="Ruiz-Herrera J."/>
            <person name="Ruiz-Vazquez R."/>
            <person name="Sanz C."/>
            <person name="Schackwitz W."/>
            <person name="Schmutz J."/>
            <person name="Shahriari M."/>
            <person name="Shelest E."/>
            <person name="Silva-Franco F."/>
            <person name="Soanes D."/>
            <person name="Syed K."/>
            <person name="Tagua V.G."/>
            <person name="Talbot N.J."/>
            <person name="Thon M."/>
            <person name="De vries R.P."/>
            <person name="Wiebenga A."/>
            <person name="Yadav J.S."/>
            <person name="Braun E.L."/>
            <person name="Baker S."/>
            <person name="Garre V."/>
            <person name="Horwitz B."/>
            <person name="Torres-Martinez S."/>
            <person name="Idnurm A."/>
            <person name="Herrera-Estrella A."/>
            <person name="Gabaldon T."/>
            <person name="Grigoriev I.V."/>
        </authorList>
    </citation>
    <scope>NUCLEOTIDE SEQUENCE [LARGE SCALE GENOMIC DNA]</scope>
    <source>
        <strain evidence="3">NRRL 1555(-)</strain>
    </source>
</reference>
<gene>
    <name evidence="2" type="ORF">PHYBLDRAFT_149879</name>
</gene>
<evidence type="ECO:0000313" key="2">
    <source>
        <dbReference type="EMBL" id="OAD68874.1"/>
    </source>
</evidence>
<evidence type="ECO:0000259" key="1">
    <source>
        <dbReference type="Pfam" id="PF12937"/>
    </source>
</evidence>
<name>A0A162NEP8_PHYB8</name>
<dbReference type="VEuPathDB" id="FungiDB:PHYBLDRAFT_149879"/>
<dbReference type="InParanoid" id="A0A162NEP8"/>
<keyword evidence="3" id="KW-1185">Reference proteome</keyword>
<dbReference type="GeneID" id="28993268"/>